<gene>
    <name evidence="2" type="ORF">DPX16_11451</name>
</gene>
<comment type="caution">
    <text evidence="2">The sequence shown here is derived from an EMBL/GenBank/DDBJ whole genome shotgun (WGS) entry which is preliminary data.</text>
</comment>
<dbReference type="PANTHER" id="PTHR24401">
    <property type="entry name" value="SI:CH211-243P7.3-RELATED"/>
    <property type="match status" value="1"/>
</dbReference>
<feature type="domain" description="DUF6729" evidence="1">
    <location>
        <begin position="16"/>
        <end position="241"/>
    </location>
</feature>
<keyword evidence="3" id="KW-1185">Reference proteome</keyword>
<dbReference type="OrthoDB" id="10058592at2759"/>
<dbReference type="PANTHER" id="PTHR24401:SF29">
    <property type="entry name" value="SI:CH211-243P7.3-RELATED"/>
    <property type="match status" value="1"/>
</dbReference>
<protein>
    <recommendedName>
        <fullName evidence="1">DUF6729 domain-containing protein</fullName>
    </recommendedName>
</protein>
<sequence>MTFVVSGKRICLPPGWIRTLPPANHTWVSKTLFKWSPEMQPEMDYARIDRMWWYPPFPPLTLIEEPEMGCYFGHVLFLWMPQKLWNVKLTCLRSDCVKEELTSAGLHQELSQVVDMEGSYFMASECLVCGKCKRKVISWSHDVVSQLDIGHRVQYPCILASQMACNMKVIRLNRQRHLGTSISQIQKKLEEHHTEVWLQKTVQYLTDCKGFAHPVTFQSPPAMLPLPKHCWLRQVFALDVLHRMNEIKTSITSQFGRMLKMGSTKKFLSNFSGTWATSVANEQEQVIMLVITENKDSGLEAMITGVINRYKEAAVAPPEVLYVNRDCCGSNFLRTTFKEWKDMEVRLDISEFMRRIAAGCTSELHQRYATFMDRLSHCIFEWDEEDLKQLKEAKRTKLKCEIMQPSDDELMHHLSRSELALHCRQTTRDAMDIEERITKLIQLYDGEAGWDSLGVPLFSFNRMAEIWDLEKKHVACIVDPIGIQLYEQTGTLVKGDHLLPTYKCVRGSNSVESFHQHLNQLIPGVPTCSTFFQIYLLDALERWNETTAATSESLQATSYFLQHDVNQLEEEVFQQKVLSNTSTNKYTGELIGLEYLFRQNGNAFQDRNFIIRQIETTDVSVAKAEGYSEHEDVGDWTTTQQFTPSLLKHSPSMISRSSQFQVEDLVAPSTSSPANEMPAPEKVVSIKEEETMEYYCDDVIIVDAPPTAFYFKEMKPSRSNRRHRNFSPILKAKDVAGGSSCTPEQTSELLASQVFSKRICLPPGWIRTLPPANHTWVSKALFKWSPEMQPEMDYARIDRMWWYPPFPPLTLIEEPEMGCYFGHVLFLWMPQKLWNVKLTCPRSDCVKEELTSAGLHQELSQVVDLKGSYFMASECLVCGKCKRKVISWSHDVVSQLDIGHRVQYPCILASQMACDLKVIHFNRQRHLGTSISQIQKKLEEHHTAVWLQKTVQYLTDCKCFAHPVTFQSPPAMLPLPKHCWLRQVFALDVLHRMNEIKTSITSKFGRVLKMGSTKKFLRNVSGIWATSVANEQEQVITSVITENKDSGLEAMFTGVINRYKEAAVAPPEVLYVNRDCCGSNFLKEWKDMEVRLDISEFMRRIAAGCTSELHQIYATFMDCLSHCIFEWDEEELKQLKEAKRTELKCEIMQPSDDELMHHLSRSELALHCRQTTRDAMDIEERITKLIQLYDGEAGWDSLGVPLFSFNRMAEIWDLEKKHVACIVDPIAVQLYEQTGKLVKGDHLLPTYKCVRGSNSVESFHQHLNQLIPGVPTCSTFFQIYFLDALERWNESTAANSESLQATSYFLQHDVNQLEEEVFQQKVLSNTSTNKYTGELIGISRSSQFQVEDLFAPSTSSPANEMMAPEKVVSIKEEESMECNCDDKPLISNLPPDTVMENIYTTQEKASPVQPAPTETQSGSSLTLPLLLSGPSLSKQLMVVLTPFKLKSDAPPTASYHSVPVPYTTRYYWKRKLVKEKDGIYTRKYVRRSDAIRCRKCNKERIRSTHRQYYGNWYCQETETKPFAVWKAELPKQGYGRKKF</sequence>
<name>A0A3N0YHL4_ANAGA</name>
<dbReference type="InterPro" id="IPR046616">
    <property type="entry name" value="DUF6729"/>
</dbReference>
<evidence type="ECO:0000313" key="2">
    <source>
        <dbReference type="EMBL" id="ROL45756.1"/>
    </source>
</evidence>
<organism evidence="2 3">
    <name type="scientific">Anabarilius grahami</name>
    <name type="common">Kanglang fish</name>
    <name type="synonym">Barilius grahami</name>
    <dbReference type="NCBI Taxonomy" id="495550"/>
    <lineage>
        <taxon>Eukaryota</taxon>
        <taxon>Metazoa</taxon>
        <taxon>Chordata</taxon>
        <taxon>Craniata</taxon>
        <taxon>Vertebrata</taxon>
        <taxon>Euteleostomi</taxon>
        <taxon>Actinopterygii</taxon>
        <taxon>Neopterygii</taxon>
        <taxon>Teleostei</taxon>
        <taxon>Ostariophysi</taxon>
        <taxon>Cypriniformes</taxon>
        <taxon>Xenocyprididae</taxon>
        <taxon>Xenocypridinae</taxon>
        <taxon>Xenocypridinae incertae sedis</taxon>
        <taxon>Anabarilius</taxon>
    </lineage>
</organism>
<dbReference type="EMBL" id="RJVU01042534">
    <property type="protein sequence ID" value="ROL45756.1"/>
    <property type="molecule type" value="Genomic_DNA"/>
</dbReference>
<reference evidence="2 3" key="1">
    <citation type="submission" date="2018-10" db="EMBL/GenBank/DDBJ databases">
        <title>Genome assembly for a Yunnan-Guizhou Plateau 3E fish, Anabarilius grahami (Regan), and its evolutionary and genetic applications.</title>
        <authorList>
            <person name="Jiang W."/>
        </authorList>
    </citation>
    <scope>NUCLEOTIDE SEQUENCE [LARGE SCALE GENOMIC DNA]</scope>
    <source>
        <strain evidence="2">AG-KIZ</strain>
        <tissue evidence="2">Muscle</tissue>
    </source>
</reference>
<proteinExistence type="predicted"/>
<dbReference type="Pfam" id="PF20499">
    <property type="entry name" value="DUF6729"/>
    <property type="match status" value="2"/>
</dbReference>
<evidence type="ECO:0000313" key="3">
    <source>
        <dbReference type="Proteomes" id="UP000281406"/>
    </source>
</evidence>
<evidence type="ECO:0000259" key="1">
    <source>
        <dbReference type="Pfam" id="PF20499"/>
    </source>
</evidence>
<dbReference type="Proteomes" id="UP000281406">
    <property type="component" value="Unassembled WGS sequence"/>
</dbReference>
<feature type="domain" description="DUF6729" evidence="1">
    <location>
        <begin position="765"/>
        <end position="990"/>
    </location>
</feature>
<accession>A0A3N0YHL4</accession>